<dbReference type="AlphaFoldDB" id="A0AAP0PKZ3"/>
<name>A0AAP0PKZ3_9MAGN</name>
<dbReference type="Proteomes" id="UP001419268">
    <property type="component" value="Unassembled WGS sequence"/>
</dbReference>
<sequence>MAARSDWHGRSATTAHLEVVWLSVFGREREWRESPGRRDGAGRRTAAAWERAARRSDATVETIGRDAMASEASSWGDGPSARVLAPAVSARKLEDADVAADLDGWRAGGCGDDSDQGRSGEGESTQRTAIQPEIRTEEWRDGSGDRRVDLAGGGAEQGRSADLDGTRGRGSGWDGSRRSWTRGGADLAMVVEAG</sequence>
<feature type="region of interest" description="Disordered" evidence="1">
    <location>
        <begin position="102"/>
        <end position="180"/>
    </location>
</feature>
<proteinExistence type="predicted"/>
<evidence type="ECO:0000313" key="2">
    <source>
        <dbReference type="EMBL" id="KAK9147832.1"/>
    </source>
</evidence>
<gene>
    <name evidence="2" type="ORF">Scep_006589</name>
</gene>
<reference evidence="2 3" key="1">
    <citation type="submission" date="2024-01" db="EMBL/GenBank/DDBJ databases">
        <title>Genome assemblies of Stephania.</title>
        <authorList>
            <person name="Yang L."/>
        </authorList>
    </citation>
    <scope>NUCLEOTIDE SEQUENCE [LARGE SCALE GENOMIC DNA]</scope>
    <source>
        <strain evidence="2">JXDWG</strain>
        <tissue evidence="2">Leaf</tissue>
    </source>
</reference>
<comment type="caution">
    <text evidence="2">The sequence shown here is derived from an EMBL/GenBank/DDBJ whole genome shotgun (WGS) entry which is preliminary data.</text>
</comment>
<accession>A0AAP0PKZ3</accession>
<feature type="region of interest" description="Disordered" evidence="1">
    <location>
        <begin position="31"/>
        <end position="58"/>
    </location>
</feature>
<protein>
    <submittedName>
        <fullName evidence="2">Uncharacterized protein</fullName>
    </submittedName>
</protein>
<keyword evidence="3" id="KW-1185">Reference proteome</keyword>
<organism evidence="2 3">
    <name type="scientific">Stephania cephalantha</name>
    <dbReference type="NCBI Taxonomy" id="152367"/>
    <lineage>
        <taxon>Eukaryota</taxon>
        <taxon>Viridiplantae</taxon>
        <taxon>Streptophyta</taxon>
        <taxon>Embryophyta</taxon>
        <taxon>Tracheophyta</taxon>
        <taxon>Spermatophyta</taxon>
        <taxon>Magnoliopsida</taxon>
        <taxon>Ranunculales</taxon>
        <taxon>Menispermaceae</taxon>
        <taxon>Menispermoideae</taxon>
        <taxon>Cissampelideae</taxon>
        <taxon>Stephania</taxon>
    </lineage>
</organism>
<dbReference type="EMBL" id="JBBNAG010000003">
    <property type="protein sequence ID" value="KAK9147832.1"/>
    <property type="molecule type" value="Genomic_DNA"/>
</dbReference>
<evidence type="ECO:0000256" key="1">
    <source>
        <dbReference type="SAM" id="MobiDB-lite"/>
    </source>
</evidence>
<feature type="compositionally biased region" description="Basic and acidic residues" evidence="1">
    <location>
        <begin position="31"/>
        <end position="42"/>
    </location>
</feature>
<evidence type="ECO:0000313" key="3">
    <source>
        <dbReference type="Proteomes" id="UP001419268"/>
    </source>
</evidence>
<feature type="compositionally biased region" description="Basic and acidic residues" evidence="1">
    <location>
        <begin position="134"/>
        <end position="149"/>
    </location>
</feature>